<name>A0A834U0Q3_9FABA</name>
<proteinExistence type="predicted"/>
<sequence>MGSWDSGSAVTVTVTAFYVRN</sequence>
<dbReference type="EMBL" id="JAAIUW010000005">
    <property type="protein sequence ID" value="KAF7831147.1"/>
    <property type="molecule type" value="Genomic_DNA"/>
</dbReference>
<dbReference type="AlphaFoldDB" id="A0A834U0Q3"/>
<organism evidence="1 2">
    <name type="scientific">Senna tora</name>
    <dbReference type="NCBI Taxonomy" id="362788"/>
    <lineage>
        <taxon>Eukaryota</taxon>
        <taxon>Viridiplantae</taxon>
        <taxon>Streptophyta</taxon>
        <taxon>Embryophyta</taxon>
        <taxon>Tracheophyta</taxon>
        <taxon>Spermatophyta</taxon>
        <taxon>Magnoliopsida</taxon>
        <taxon>eudicotyledons</taxon>
        <taxon>Gunneridae</taxon>
        <taxon>Pentapetalae</taxon>
        <taxon>rosids</taxon>
        <taxon>fabids</taxon>
        <taxon>Fabales</taxon>
        <taxon>Fabaceae</taxon>
        <taxon>Caesalpinioideae</taxon>
        <taxon>Cassia clade</taxon>
        <taxon>Senna</taxon>
    </lineage>
</organism>
<dbReference type="Proteomes" id="UP000634136">
    <property type="component" value="Unassembled WGS sequence"/>
</dbReference>
<accession>A0A834U0Q3</accession>
<gene>
    <name evidence="1" type="ORF">G2W53_013480</name>
</gene>
<comment type="caution">
    <text evidence="1">The sequence shown here is derived from an EMBL/GenBank/DDBJ whole genome shotgun (WGS) entry which is preliminary data.</text>
</comment>
<evidence type="ECO:0000313" key="2">
    <source>
        <dbReference type="Proteomes" id="UP000634136"/>
    </source>
</evidence>
<keyword evidence="2" id="KW-1185">Reference proteome</keyword>
<evidence type="ECO:0000313" key="1">
    <source>
        <dbReference type="EMBL" id="KAF7831147.1"/>
    </source>
</evidence>
<protein>
    <submittedName>
        <fullName evidence="1">Uncharacterized protein</fullName>
    </submittedName>
</protein>
<reference evidence="1" key="1">
    <citation type="submission" date="2020-09" db="EMBL/GenBank/DDBJ databases">
        <title>Genome-Enabled Discovery of Anthraquinone Biosynthesis in Senna tora.</title>
        <authorList>
            <person name="Kang S.-H."/>
            <person name="Pandey R.P."/>
            <person name="Lee C.-M."/>
            <person name="Sim J.-S."/>
            <person name="Jeong J.-T."/>
            <person name="Choi B.-S."/>
            <person name="Jung M."/>
            <person name="Ginzburg D."/>
            <person name="Zhao K."/>
            <person name="Won S.Y."/>
            <person name="Oh T.-J."/>
            <person name="Yu Y."/>
            <person name="Kim N.-H."/>
            <person name="Lee O.R."/>
            <person name="Lee T.-H."/>
            <person name="Bashyal P."/>
            <person name="Kim T.-S."/>
            <person name="Lee W.-H."/>
            <person name="Kawkins C."/>
            <person name="Kim C.-K."/>
            <person name="Kim J.S."/>
            <person name="Ahn B.O."/>
            <person name="Rhee S.Y."/>
            <person name="Sohng J.K."/>
        </authorList>
    </citation>
    <scope>NUCLEOTIDE SEQUENCE</scope>
    <source>
        <tissue evidence="1">Leaf</tissue>
    </source>
</reference>